<dbReference type="EMBL" id="LR797435">
    <property type="protein sequence ID" value="CAB4216208.1"/>
    <property type="molecule type" value="Genomic_DNA"/>
</dbReference>
<organism evidence="5">
    <name type="scientific">uncultured Caudovirales phage</name>
    <dbReference type="NCBI Taxonomy" id="2100421"/>
    <lineage>
        <taxon>Viruses</taxon>
        <taxon>Duplodnaviria</taxon>
        <taxon>Heunggongvirae</taxon>
        <taxon>Uroviricota</taxon>
        <taxon>Caudoviricetes</taxon>
        <taxon>Peduoviridae</taxon>
        <taxon>Maltschvirus</taxon>
        <taxon>Maltschvirus maltsch</taxon>
    </lineage>
</organism>
<evidence type="ECO:0000313" key="4">
    <source>
        <dbReference type="EMBL" id="CAB4193136.1"/>
    </source>
</evidence>
<feature type="region of interest" description="Disordered" evidence="1">
    <location>
        <begin position="1"/>
        <end position="27"/>
    </location>
</feature>
<dbReference type="EMBL" id="LR797194">
    <property type="protein sequence ID" value="CAB4193136.1"/>
    <property type="molecule type" value="Genomic_DNA"/>
</dbReference>
<evidence type="ECO:0000313" key="2">
    <source>
        <dbReference type="EMBL" id="CAB4174480.1"/>
    </source>
</evidence>
<dbReference type="EMBL" id="LR797079">
    <property type="protein sequence ID" value="CAB4185680.1"/>
    <property type="molecule type" value="Genomic_DNA"/>
</dbReference>
<evidence type="ECO:0000313" key="5">
    <source>
        <dbReference type="EMBL" id="CAB4216208.1"/>
    </source>
</evidence>
<proteinExistence type="predicted"/>
<reference evidence="5" key="1">
    <citation type="submission" date="2020-05" db="EMBL/GenBank/DDBJ databases">
        <authorList>
            <person name="Chiriac C."/>
            <person name="Salcher M."/>
            <person name="Ghai R."/>
            <person name="Kavagutti S V."/>
        </authorList>
    </citation>
    <scope>NUCLEOTIDE SEQUENCE</scope>
</reference>
<evidence type="ECO:0000313" key="6">
    <source>
        <dbReference type="EMBL" id="CAB5230834.1"/>
    </source>
</evidence>
<sequence length="133" mass="14996">MAQSSRGKSAVNHSALYKTSKRWETNRRRKLEKQLKLQPNNEKVKLALKDIHYRRKSPKSREWSHSWIAIAKLFKLFGGHFDRSIMGSNKDSASVALQKQSPKAALVEGSPRTSMGDKNFFSIAARVNGGKGL</sequence>
<gene>
    <name evidence="3" type="ORF">UFOVP1123_121</name>
    <name evidence="4" type="ORF">UFOVP1239_29</name>
    <name evidence="5" type="ORF">UFOVP1484_125</name>
    <name evidence="6" type="ORF">UFOVP1577_131</name>
    <name evidence="2" type="ORF">UFOVP961_51</name>
</gene>
<evidence type="ECO:0000313" key="3">
    <source>
        <dbReference type="EMBL" id="CAB4185680.1"/>
    </source>
</evidence>
<dbReference type="EMBL" id="LR796912">
    <property type="protein sequence ID" value="CAB4174480.1"/>
    <property type="molecule type" value="Genomic_DNA"/>
</dbReference>
<accession>A0A6J5SN89</accession>
<dbReference type="EMBL" id="LR798422">
    <property type="protein sequence ID" value="CAB5230834.1"/>
    <property type="molecule type" value="Genomic_DNA"/>
</dbReference>
<evidence type="ECO:0000256" key="1">
    <source>
        <dbReference type="SAM" id="MobiDB-lite"/>
    </source>
</evidence>
<protein>
    <submittedName>
        <fullName evidence="5">Uncharacterized protein</fullName>
    </submittedName>
</protein>
<name>A0A6J5SN89_9CAUD</name>